<reference evidence="3 4" key="1">
    <citation type="submission" date="2014-02" db="EMBL/GenBank/DDBJ databases">
        <authorList>
            <person name="Sibley D."/>
            <person name="Venepally P."/>
            <person name="Karamycheva S."/>
            <person name="Hadjithomas M."/>
            <person name="Khan A."/>
            <person name="Brunk B."/>
            <person name="Roos D."/>
            <person name="Caler E."/>
            <person name="Lorenzi H."/>
        </authorList>
    </citation>
    <scope>NUCLEOTIDE SEQUENCE [LARGE SCALE GENOMIC DNA]</scope>
    <source>
        <strain evidence="3 4">GAB2-2007-GAL-DOM2</strain>
    </source>
</reference>
<organism evidence="3 4">
    <name type="scientific">Toxoplasma gondii GAB2-2007-GAL-DOM2</name>
    <dbReference type="NCBI Taxonomy" id="1130820"/>
    <lineage>
        <taxon>Eukaryota</taxon>
        <taxon>Sar</taxon>
        <taxon>Alveolata</taxon>
        <taxon>Apicomplexa</taxon>
        <taxon>Conoidasida</taxon>
        <taxon>Coccidia</taxon>
        <taxon>Eucoccidiorida</taxon>
        <taxon>Eimeriorina</taxon>
        <taxon>Sarcocystidae</taxon>
        <taxon>Toxoplasma</taxon>
    </lineage>
</organism>
<dbReference type="OrthoDB" id="10357031at2759"/>
<proteinExistence type="predicted"/>
<dbReference type="Proteomes" id="UP000028837">
    <property type="component" value="Unassembled WGS sequence"/>
</dbReference>
<feature type="transmembrane region" description="Helical" evidence="2">
    <location>
        <begin position="149"/>
        <end position="167"/>
    </location>
</feature>
<comment type="caution">
    <text evidence="3">The sequence shown here is derived from an EMBL/GenBank/DDBJ whole genome shotgun (WGS) entry which is preliminary data.</text>
</comment>
<name>A0A086JHZ9_TOXGO</name>
<keyword evidence="2" id="KW-0472">Membrane</keyword>
<keyword evidence="2" id="KW-1133">Transmembrane helix</keyword>
<feature type="region of interest" description="Disordered" evidence="1">
    <location>
        <begin position="64"/>
        <end position="108"/>
    </location>
</feature>
<sequence>MYTERSSLSAAVVMEKEGVTPSQCYAIPPEREDAMTLVTQMFWRWTIAFLALIYVVATQANASRPATVRKQSNDADGEGEVDTGVAGRQTSMPTTHIGGLAGRGHRGKQTRKQYIHLDALNEDVEPEIKEPSLRPLSQKATRRAKWSRLLLELLPAAVFVSLLITMMSRARPVTRVHETVTNFLYRQGVDVSRQLQELRDERQREIEAEFVDIPPDLE</sequence>
<evidence type="ECO:0000256" key="1">
    <source>
        <dbReference type="SAM" id="MobiDB-lite"/>
    </source>
</evidence>
<evidence type="ECO:0000256" key="2">
    <source>
        <dbReference type="SAM" id="Phobius"/>
    </source>
</evidence>
<keyword evidence="2 3" id="KW-0812">Transmembrane</keyword>
<dbReference type="VEuPathDB" id="ToxoDB:TGDOM2_236890"/>
<dbReference type="EMBL" id="AHZU02001492">
    <property type="protein sequence ID" value="KFG31767.1"/>
    <property type="molecule type" value="Genomic_DNA"/>
</dbReference>
<gene>
    <name evidence="3" type="ORF">TGDOM2_236890</name>
</gene>
<accession>A0A086JHZ9</accession>
<protein>
    <submittedName>
        <fullName evidence="3">Putative transmembrane protein</fullName>
    </submittedName>
</protein>
<dbReference type="AlphaFoldDB" id="A0A086JHZ9"/>
<evidence type="ECO:0000313" key="3">
    <source>
        <dbReference type="EMBL" id="KFG31767.1"/>
    </source>
</evidence>
<feature type="transmembrane region" description="Helical" evidence="2">
    <location>
        <begin position="42"/>
        <end position="62"/>
    </location>
</feature>
<evidence type="ECO:0000313" key="4">
    <source>
        <dbReference type="Proteomes" id="UP000028837"/>
    </source>
</evidence>